<protein>
    <submittedName>
        <fullName evidence="1">Uncharacterized protein</fullName>
    </submittedName>
</protein>
<evidence type="ECO:0000313" key="1">
    <source>
        <dbReference type="EMBL" id="KAJ8885086.1"/>
    </source>
</evidence>
<reference evidence="1 2" key="1">
    <citation type="submission" date="2023-02" db="EMBL/GenBank/DDBJ databases">
        <title>LHISI_Scaffold_Assembly.</title>
        <authorList>
            <person name="Stuart O.P."/>
            <person name="Cleave R."/>
            <person name="Magrath M.J.L."/>
            <person name="Mikheyev A.S."/>
        </authorList>
    </citation>
    <scope>NUCLEOTIDE SEQUENCE [LARGE SCALE GENOMIC DNA]</scope>
    <source>
        <strain evidence="1">Daus_M_001</strain>
        <tissue evidence="1">Leg muscle</tissue>
    </source>
</reference>
<organism evidence="1 2">
    <name type="scientific">Dryococelus australis</name>
    <dbReference type="NCBI Taxonomy" id="614101"/>
    <lineage>
        <taxon>Eukaryota</taxon>
        <taxon>Metazoa</taxon>
        <taxon>Ecdysozoa</taxon>
        <taxon>Arthropoda</taxon>
        <taxon>Hexapoda</taxon>
        <taxon>Insecta</taxon>
        <taxon>Pterygota</taxon>
        <taxon>Neoptera</taxon>
        <taxon>Polyneoptera</taxon>
        <taxon>Phasmatodea</taxon>
        <taxon>Verophasmatodea</taxon>
        <taxon>Anareolatae</taxon>
        <taxon>Phasmatidae</taxon>
        <taxon>Eurycanthinae</taxon>
        <taxon>Dryococelus</taxon>
    </lineage>
</organism>
<proteinExistence type="predicted"/>
<dbReference type="Proteomes" id="UP001159363">
    <property type="component" value="Chromosome X"/>
</dbReference>
<sequence length="379" mass="41992">MQGAEQRDSPTACPLFMGFPEREVRRQPQQREGMRWVHRHSAGQQRSLVQRWCLSLEVMYTAMLFSIRCASVLADVRWIVGNCRTLVCTGPPVGTYVLFARARSAVVNIPGSGSSRQVTGRLVCGGVASGRLYVVSFVATPTSSLLTFPFVAHAFCSHFSTSVLILRENASSMLKPRSTKWCRHDLSSANSRSSKSNTAHLLGLGTNIYTRKRGSGRLRRPMEGARVCEAELVETVLLTKFINRARLTTKANRIESPVGSLPDFFMWESCRTIQLVGKFSWGSPASPAHTFRRCSILISITLISSQNLAYKSRPNIFTHSPILIFRDGSTLVSIGLPDKLGGSPLEIAVHSPGYHFALDMLFHSLEQDGVRKTMQTSKI</sequence>
<comment type="caution">
    <text evidence="1">The sequence shown here is derived from an EMBL/GenBank/DDBJ whole genome shotgun (WGS) entry which is preliminary data.</text>
</comment>
<gene>
    <name evidence="1" type="ORF">PR048_011282</name>
</gene>
<keyword evidence="2" id="KW-1185">Reference proteome</keyword>
<accession>A0ABQ9HL66</accession>
<name>A0ABQ9HL66_9NEOP</name>
<evidence type="ECO:0000313" key="2">
    <source>
        <dbReference type="Proteomes" id="UP001159363"/>
    </source>
</evidence>
<dbReference type="EMBL" id="JARBHB010000004">
    <property type="protein sequence ID" value="KAJ8885086.1"/>
    <property type="molecule type" value="Genomic_DNA"/>
</dbReference>